<name>A0A8J8SZI6_HALGN</name>
<protein>
    <submittedName>
        <fullName evidence="1">Uncharacterized protein</fullName>
    </submittedName>
</protein>
<proteinExistence type="predicted"/>
<evidence type="ECO:0000313" key="1">
    <source>
        <dbReference type="EMBL" id="TNV76624.1"/>
    </source>
</evidence>
<accession>A0A8J8SZI6</accession>
<keyword evidence="2" id="KW-1185">Reference proteome</keyword>
<sequence length="134" mass="14975">MNMLTFDHRTHLPWIHCPLSLTSKDKSAAALSKIVPTTLGLRSQFVEEDGKLTDVEENVVLARVGYERGEVLSDDTVPVGRVLFVEEGLEIFGDFLLSLFLIDSAVNLLLDVVFHVLVHLADHPCHIALCHFQQ</sequence>
<evidence type="ECO:0000313" key="2">
    <source>
        <dbReference type="Proteomes" id="UP000785679"/>
    </source>
</evidence>
<organism evidence="1 2">
    <name type="scientific">Halteria grandinella</name>
    <dbReference type="NCBI Taxonomy" id="5974"/>
    <lineage>
        <taxon>Eukaryota</taxon>
        <taxon>Sar</taxon>
        <taxon>Alveolata</taxon>
        <taxon>Ciliophora</taxon>
        <taxon>Intramacronucleata</taxon>
        <taxon>Spirotrichea</taxon>
        <taxon>Stichotrichia</taxon>
        <taxon>Sporadotrichida</taxon>
        <taxon>Halteriidae</taxon>
        <taxon>Halteria</taxon>
    </lineage>
</organism>
<comment type="caution">
    <text evidence="1">The sequence shown here is derived from an EMBL/GenBank/DDBJ whole genome shotgun (WGS) entry which is preliminary data.</text>
</comment>
<reference evidence="1" key="1">
    <citation type="submission" date="2019-06" db="EMBL/GenBank/DDBJ databases">
        <authorList>
            <person name="Zheng W."/>
        </authorList>
    </citation>
    <scope>NUCLEOTIDE SEQUENCE</scope>
    <source>
        <strain evidence="1">QDHG01</strain>
    </source>
</reference>
<gene>
    <name evidence="1" type="ORF">FGO68_gene4135</name>
</gene>
<dbReference type="Proteomes" id="UP000785679">
    <property type="component" value="Unassembled WGS sequence"/>
</dbReference>
<dbReference type="EMBL" id="RRYP01013238">
    <property type="protein sequence ID" value="TNV76624.1"/>
    <property type="molecule type" value="Genomic_DNA"/>
</dbReference>
<dbReference type="AlphaFoldDB" id="A0A8J8SZI6"/>